<gene>
    <name evidence="2" type="ORF">FRZ32_03745</name>
</gene>
<protein>
    <submittedName>
        <fullName evidence="2">Uncharacterized protein</fullName>
    </submittedName>
</protein>
<keyword evidence="1" id="KW-0472">Membrane</keyword>
<sequence>MLRRPLRSGLDRIGPFHPYLVFAAVLLLDLAAALAILTGILWACDKTEDVISPGGTEWLPF</sequence>
<proteinExistence type="predicted"/>
<feature type="transmembrane region" description="Helical" evidence="1">
    <location>
        <begin position="20"/>
        <end position="43"/>
    </location>
</feature>
<keyword evidence="3" id="KW-1185">Reference proteome</keyword>
<name>A0A5C6TSH9_9SPHN</name>
<evidence type="ECO:0000313" key="2">
    <source>
        <dbReference type="EMBL" id="TXC62855.1"/>
    </source>
</evidence>
<dbReference type="EMBL" id="VOQQ01000001">
    <property type="protein sequence ID" value="TXC62855.1"/>
    <property type="molecule type" value="Genomic_DNA"/>
</dbReference>
<evidence type="ECO:0000313" key="3">
    <source>
        <dbReference type="Proteomes" id="UP000321249"/>
    </source>
</evidence>
<reference evidence="2 3" key="1">
    <citation type="journal article" date="2015" name="J. Microbiol.">
        <title>Sphingosinicella ginsenosidimutans sp. nov., with ginsenoside converting activity.</title>
        <authorList>
            <person name="Kim J.K."/>
            <person name="Kang M.S."/>
            <person name="Park S.C."/>
            <person name="Kim K.M."/>
            <person name="Choi K."/>
            <person name="Yoon M.H."/>
            <person name="Im W.T."/>
        </authorList>
    </citation>
    <scope>NUCLEOTIDE SEQUENCE [LARGE SCALE GENOMIC DNA]</scope>
    <source>
        <strain evidence="2 3">BS-11</strain>
    </source>
</reference>
<comment type="caution">
    <text evidence="2">The sequence shown here is derived from an EMBL/GenBank/DDBJ whole genome shotgun (WGS) entry which is preliminary data.</text>
</comment>
<dbReference type="AlphaFoldDB" id="A0A5C6TSH9"/>
<dbReference type="Proteomes" id="UP000321249">
    <property type="component" value="Unassembled WGS sequence"/>
</dbReference>
<evidence type="ECO:0000256" key="1">
    <source>
        <dbReference type="SAM" id="Phobius"/>
    </source>
</evidence>
<organism evidence="2 3">
    <name type="scientific">Allosphingosinicella ginsenosidimutans</name>
    <dbReference type="NCBI Taxonomy" id="1176539"/>
    <lineage>
        <taxon>Bacteria</taxon>
        <taxon>Pseudomonadati</taxon>
        <taxon>Pseudomonadota</taxon>
        <taxon>Alphaproteobacteria</taxon>
        <taxon>Sphingomonadales</taxon>
        <taxon>Sphingomonadaceae</taxon>
        <taxon>Allosphingosinicella</taxon>
    </lineage>
</organism>
<keyword evidence="1" id="KW-0812">Transmembrane</keyword>
<keyword evidence="1" id="KW-1133">Transmembrane helix</keyword>
<dbReference type="RefSeq" id="WP_147042242.1">
    <property type="nucleotide sequence ID" value="NZ_BAABIR010000002.1"/>
</dbReference>
<accession>A0A5C6TSH9</accession>